<sequence>LLQLRTGHIPLAKHLHRIQKADSPICPNCHQADESVAHFLLHCPAYHTARNTMHHAAGPNAFVVSKLLSSPKLLPHLFRFLGRTGCFHTVHG</sequence>
<evidence type="ECO:0008006" key="3">
    <source>
        <dbReference type="Google" id="ProtNLM"/>
    </source>
</evidence>
<name>A0AAD6Y4N1_9AGAR</name>
<dbReference type="Proteomes" id="UP001219525">
    <property type="component" value="Unassembled WGS sequence"/>
</dbReference>
<accession>A0AAD6Y4N1</accession>
<dbReference type="EMBL" id="JARJCW010000060">
    <property type="protein sequence ID" value="KAJ7201171.1"/>
    <property type="molecule type" value="Genomic_DNA"/>
</dbReference>
<evidence type="ECO:0000313" key="2">
    <source>
        <dbReference type="Proteomes" id="UP001219525"/>
    </source>
</evidence>
<proteinExistence type="predicted"/>
<reference evidence="1" key="1">
    <citation type="submission" date="2023-03" db="EMBL/GenBank/DDBJ databases">
        <title>Massive genome expansion in bonnet fungi (Mycena s.s.) driven by repeated elements and novel gene families across ecological guilds.</title>
        <authorList>
            <consortium name="Lawrence Berkeley National Laboratory"/>
            <person name="Harder C.B."/>
            <person name="Miyauchi S."/>
            <person name="Viragh M."/>
            <person name="Kuo A."/>
            <person name="Thoen E."/>
            <person name="Andreopoulos B."/>
            <person name="Lu D."/>
            <person name="Skrede I."/>
            <person name="Drula E."/>
            <person name="Henrissat B."/>
            <person name="Morin E."/>
            <person name="Kohler A."/>
            <person name="Barry K."/>
            <person name="LaButti K."/>
            <person name="Morin E."/>
            <person name="Salamov A."/>
            <person name="Lipzen A."/>
            <person name="Mereny Z."/>
            <person name="Hegedus B."/>
            <person name="Baldrian P."/>
            <person name="Stursova M."/>
            <person name="Weitz H."/>
            <person name="Taylor A."/>
            <person name="Grigoriev I.V."/>
            <person name="Nagy L.G."/>
            <person name="Martin F."/>
            <person name="Kauserud H."/>
        </authorList>
    </citation>
    <scope>NUCLEOTIDE SEQUENCE</scope>
    <source>
        <strain evidence="1">9144</strain>
    </source>
</reference>
<feature type="non-terminal residue" evidence="1">
    <location>
        <position position="1"/>
    </location>
</feature>
<comment type="caution">
    <text evidence="1">The sequence shown here is derived from an EMBL/GenBank/DDBJ whole genome shotgun (WGS) entry which is preliminary data.</text>
</comment>
<organism evidence="1 2">
    <name type="scientific">Mycena pura</name>
    <dbReference type="NCBI Taxonomy" id="153505"/>
    <lineage>
        <taxon>Eukaryota</taxon>
        <taxon>Fungi</taxon>
        <taxon>Dikarya</taxon>
        <taxon>Basidiomycota</taxon>
        <taxon>Agaricomycotina</taxon>
        <taxon>Agaricomycetes</taxon>
        <taxon>Agaricomycetidae</taxon>
        <taxon>Agaricales</taxon>
        <taxon>Marasmiineae</taxon>
        <taxon>Mycenaceae</taxon>
        <taxon>Mycena</taxon>
    </lineage>
</organism>
<feature type="non-terminal residue" evidence="1">
    <location>
        <position position="92"/>
    </location>
</feature>
<evidence type="ECO:0000313" key="1">
    <source>
        <dbReference type="EMBL" id="KAJ7201171.1"/>
    </source>
</evidence>
<protein>
    <recommendedName>
        <fullName evidence="3">Reverse transcriptase zinc-binding domain-containing protein</fullName>
    </recommendedName>
</protein>
<dbReference type="AlphaFoldDB" id="A0AAD6Y4N1"/>
<gene>
    <name evidence="1" type="ORF">GGX14DRAFT_338206</name>
</gene>
<keyword evidence="2" id="KW-1185">Reference proteome</keyword>